<evidence type="ECO:0000313" key="9">
    <source>
        <dbReference type="Proteomes" id="UP000054698"/>
    </source>
</evidence>
<keyword evidence="6" id="KW-0472">Membrane</keyword>
<dbReference type="PANTHER" id="PTHR10543">
    <property type="entry name" value="BETA-CAROTENE DIOXYGENASE"/>
    <property type="match status" value="1"/>
</dbReference>
<keyword evidence="3 7" id="KW-0560">Oxidoreductase</keyword>
<reference evidence="8 10" key="2">
    <citation type="submission" date="2018-06" db="EMBL/GenBank/DDBJ databases">
        <authorList>
            <consortium name="Pathogen Informatics"/>
            <person name="Doyle S."/>
        </authorList>
    </citation>
    <scope>NUCLEOTIDE SEQUENCE [LARGE SCALE GENOMIC DNA]</scope>
    <source>
        <strain evidence="8 10">NCTC12022</strain>
    </source>
</reference>
<dbReference type="OrthoDB" id="6636843at2"/>
<organism evidence="7 9">
    <name type="scientific">Legionella feeleii</name>
    <dbReference type="NCBI Taxonomy" id="453"/>
    <lineage>
        <taxon>Bacteria</taxon>
        <taxon>Pseudomonadati</taxon>
        <taxon>Pseudomonadota</taxon>
        <taxon>Gammaproteobacteria</taxon>
        <taxon>Legionellales</taxon>
        <taxon>Legionellaceae</taxon>
        <taxon>Legionella</taxon>
    </lineage>
</organism>
<comment type="cofactor">
    <cofactor evidence="5">
        <name>Fe(2+)</name>
        <dbReference type="ChEBI" id="CHEBI:29033"/>
    </cofactor>
    <text evidence="5">Binds 1 Fe(2+) ion per subunit.</text>
</comment>
<dbReference type="PANTHER" id="PTHR10543:SF89">
    <property type="entry name" value="CAROTENOID 9,10(9',10')-CLEAVAGE DIOXYGENASE 1"/>
    <property type="match status" value="1"/>
</dbReference>
<dbReference type="EC" id="1.13.11.75" evidence="8"/>
<dbReference type="GO" id="GO:0046872">
    <property type="term" value="F:metal ion binding"/>
    <property type="evidence" value="ECO:0007669"/>
    <property type="project" value="UniProtKB-KW"/>
</dbReference>
<dbReference type="AlphaFoldDB" id="A0A0W0U0I0"/>
<feature type="transmembrane region" description="Helical" evidence="6">
    <location>
        <begin position="29"/>
        <end position="45"/>
    </location>
</feature>
<feature type="transmembrane region" description="Helical" evidence="6">
    <location>
        <begin position="78"/>
        <end position="96"/>
    </location>
</feature>
<feature type="transmembrane region" description="Helical" evidence="6">
    <location>
        <begin position="124"/>
        <end position="146"/>
    </location>
</feature>
<dbReference type="RefSeq" id="WP_058444745.1">
    <property type="nucleotide sequence ID" value="NZ_CAAAHT010000030.1"/>
</dbReference>
<evidence type="ECO:0000256" key="1">
    <source>
        <dbReference type="ARBA" id="ARBA00006787"/>
    </source>
</evidence>
<keyword evidence="2 5" id="KW-0479">Metal-binding</keyword>
<feature type="binding site" evidence="5">
    <location>
        <position position="637"/>
    </location>
    <ligand>
        <name>Fe cation</name>
        <dbReference type="ChEBI" id="CHEBI:24875"/>
        <note>catalytic</note>
    </ligand>
</feature>
<dbReference type="EMBL" id="UASS01000001">
    <property type="protein sequence ID" value="SPX59345.1"/>
    <property type="molecule type" value="Genomic_DNA"/>
</dbReference>
<name>A0A0W0U0I0_9GAMM</name>
<evidence type="ECO:0000256" key="3">
    <source>
        <dbReference type="ARBA" id="ARBA00023002"/>
    </source>
</evidence>
<gene>
    <name evidence="7" type="ORF">Lfee_1128</name>
    <name evidence="8" type="ORF">NCTC12022_00166</name>
</gene>
<sequence>MWQLLLGFLPWILFSTFYGQSQKEILLTLTITTFVLILTEWRQLLKGFILSWGTLLFFAAIYVLTIVFKMNWVIQNAWMLSNLSLALIVWISLLIGKPFTLQYAYEQTPKQVWHTKGFWRVNQLLTIIWGIILSFSTVMYFIPWGATTASEIVYQILSYTPMIIGIWLSKKLPLWYRERQCRLRNEANPFLQNNFAPVHEESDFHNLVVQGKIPSDLRGCYMRNGPNPAFAPISYTFPLDGDGMIHAMYLEGEDVRYRNRYVKTKGLLLEQKLGRAIYSGIAMPIPPDPQLIGPNDDPGPFKNGAFIHIIHHAQHYLAMWEGGPAYEMDHELNTIGEWLAGTTRPLAVGPHTRLDPDTEDLYLINYDIQPPFLTCHKVNQQGNLIESRIIEKSCSTMMHDFVLTKNFLIFFDCPAVFDLAAVETGGNVLEWRAELGTRIGIASRQDKDKSPLWLTTDAFFVFHFANAYEIENKIIIDYVRHGRLNFGVQNNVVSSPPQMHRMEIDLTEKTFQDSLLANYIVEFPTINNHYNSKPYHFIYAPTRLNNQLKPSTFNGLVKYDLASKTTTVHDFGEQYSIGEVVFAPKPQAQSEDDGYLVFFAYDSKRNTSDFLILDALDITKAPLAVIQLPRRVPEGLHGSWFEKIEK</sequence>
<evidence type="ECO:0000256" key="6">
    <source>
        <dbReference type="SAM" id="Phobius"/>
    </source>
</evidence>
<reference evidence="7 9" key="1">
    <citation type="submission" date="2015-11" db="EMBL/GenBank/DDBJ databases">
        <title>Genomic analysis of 38 Legionella species identifies large and diverse effector repertoires.</title>
        <authorList>
            <person name="Burstein D."/>
            <person name="Amaro F."/>
            <person name="Zusman T."/>
            <person name="Lifshitz Z."/>
            <person name="Cohen O."/>
            <person name="Gilbert J.A."/>
            <person name="Pupko T."/>
            <person name="Shuman H.A."/>
            <person name="Segal G."/>
        </authorList>
    </citation>
    <scope>NUCLEOTIDE SEQUENCE [LARGE SCALE GENOMIC DNA]</scope>
    <source>
        <strain evidence="7 9">WO-44C</strain>
    </source>
</reference>
<dbReference type="Proteomes" id="UP000251942">
    <property type="component" value="Unassembled WGS sequence"/>
</dbReference>
<feature type="binding site" evidence="5">
    <location>
        <position position="351"/>
    </location>
    <ligand>
        <name>Fe cation</name>
        <dbReference type="ChEBI" id="CHEBI:24875"/>
        <note>catalytic</note>
    </ligand>
</feature>
<dbReference type="PATRIC" id="fig|453.4.peg.1212"/>
<keyword evidence="4 5" id="KW-0408">Iron</keyword>
<dbReference type="EC" id="1.13.11.-" evidence="7"/>
<evidence type="ECO:0000256" key="4">
    <source>
        <dbReference type="ARBA" id="ARBA00023004"/>
    </source>
</evidence>
<feature type="transmembrane region" description="Helical" evidence="6">
    <location>
        <begin position="52"/>
        <end position="72"/>
    </location>
</feature>
<accession>A0A0W0U0I0</accession>
<evidence type="ECO:0000313" key="8">
    <source>
        <dbReference type="EMBL" id="SPX59345.1"/>
    </source>
</evidence>
<dbReference type="EMBL" id="LNYB01000031">
    <property type="protein sequence ID" value="KTD01524.1"/>
    <property type="molecule type" value="Genomic_DNA"/>
</dbReference>
<comment type="similarity">
    <text evidence="1">Belongs to the carotenoid oxygenase family.</text>
</comment>
<keyword evidence="6" id="KW-1133">Transmembrane helix</keyword>
<evidence type="ECO:0000313" key="10">
    <source>
        <dbReference type="Proteomes" id="UP000251942"/>
    </source>
</evidence>
<dbReference type="Pfam" id="PF03055">
    <property type="entry name" value="RPE65"/>
    <property type="match status" value="1"/>
</dbReference>
<keyword evidence="6" id="KW-0812">Transmembrane</keyword>
<proteinExistence type="inferred from homology"/>
<feature type="binding site" evidence="5">
    <location>
        <position position="399"/>
    </location>
    <ligand>
        <name>Fe cation</name>
        <dbReference type="ChEBI" id="CHEBI:24875"/>
        <note>catalytic</note>
    </ligand>
</feature>
<keyword evidence="9" id="KW-1185">Reference proteome</keyword>
<dbReference type="GO" id="GO:0010436">
    <property type="term" value="F:carotenoid dioxygenase activity"/>
    <property type="evidence" value="ECO:0007669"/>
    <property type="project" value="TreeGrafter"/>
</dbReference>
<feature type="binding site" evidence="5">
    <location>
        <position position="463"/>
    </location>
    <ligand>
        <name>Fe cation</name>
        <dbReference type="ChEBI" id="CHEBI:24875"/>
        <note>catalytic</note>
    </ligand>
</feature>
<dbReference type="Proteomes" id="UP000054698">
    <property type="component" value="Unassembled WGS sequence"/>
</dbReference>
<protein>
    <submittedName>
        <fullName evidence="8">8'-apo-beta-carotenal 15,15'-oxygenase</fullName>
        <ecNumber evidence="8">1.13.11.75</ecNumber>
    </submittedName>
    <submittedName>
        <fullName evidence="7">Carotenoid cleavage oxygenase</fullName>
        <ecNumber evidence="7">1.13.11.-</ecNumber>
    </submittedName>
</protein>
<evidence type="ECO:0000256" key="2">
    <source>
        <dbReference type="ARBA" id="ARBA00022723"/>
    </source>
</evidence>
<dbReference type="STRING" id="453.Lfee_1128"/>
<dbReference type="GO" id="GO:0016121">
    <property type="term" value="P:carotene catabolic process"/>
    <property type="evidence" value="ECO:0007669"/>
    <property type="project" value="TreeGrafter"/>
</dbReference>
<evidence type="ECO:0000313" key="7">
    <source>
        <dbReference type="EMBL" id="KTD01524.1"/>
    </source>
</evidence>
<dbReference type="GO" id="GO:0102162">
    <property type="term" value="F:all-trans-8'-apo-beta-carotenal 15,15'-oxygenase activity"/>
    <property type="evidence" value="ECO:0007669"/>
    <property type="project" value="UniProtKB-EC"/>
</dbReference>
<evidence type="ECO:0000256" key="5">
    <source>
        <dbReference type="PIRSR" id="PIRSR604294-1"/>
    </source>
</evidence>
<dbReference type="InterPro" id="IPR004294">
    <property type="entry name" value="Carotenoid_Oase"/>
</dbReference>